<dbReference type="PANTHER" id="PTHR42767">
    <property type="entry name" value="ENDO-BETA-1,6-GALACTANASE"/>
    <property type="match status" value="1"/>
</dbReference>
<evidence type="ECO:0000256" key="2">
    <source>
        <dbReference type="ARBA" id="ARBA00022801"/>
    </source>
</evidence>
<dbReference type="Gene3D" id="2.115.10.20">
    <property type="entry name" value="Glycosyl hydrolase domain, family 43"/>
    <property type="match status" value="1"/>
</dbReference>
<evidence type="ECO:0000259" key="6">
    <source>
        <dbReference type="PROSITE" id="PS50022"/>
    </source>
</evidence>
<dbReference type="GO" id="GO:0004553">
    <property type="term" value="F:hydrolase activity, hydrolyzing O-glycosyl compounds"/>
    <property type="evidence" value="ECO:0007669"/>
    <property type="project" value="InterPro"/>
</dbReference>
<protein>
    <submittedName>
        <fullName evidence="8">Family 43 glycosylhydrolase</fullName>
    </submittedName>
</protein>
<dbReference type="Gene3D" id="2.60.40.10">
    <property type="entry name" value="Immunoglobulins"/>
    <property type="match status" value="1"/>
</dbReference>
<dbReference type="InterPro" id="IPR000421">
    <property type="entry name" value="FA58C"/>
</dbReference>
<dbReference type="Gene3D" id="3.20.20.80">
    <property type="entry name" value="Glycosidases"/>
    <property type="match status" value="1"/>
</dbReference>
<dbReference type="InterPro" id="IPR013783">
    <property type="entry name" value="Ig-like_fold"/>
</dbReference>
<dbReference type="SUPFAM" id="SSF49785">
    <property type="entry name" value="Galactose-binding domain-like"/>
    <property type="match status" value="1"/>
</dbReference>
<comment type="similarity">
    <text evidence="1">Belongs to the glycosyl hydrolase 43 family.</text>
</comment>
<sequence length="1732" mass="189005">MKGLKKVLGFVTASALFVTALPVSSMDMTVFADTAVTADKTIRLQPGDASAFHDTDEDGFGEFEGWGTSLCWWANRIGYNAKLTDEAANAFFGDNGLEMNIGRYNVGGGDNVGTEDDGSEYWHKAHIVRSDSAVPGYATDVTKIDTSKKTIEEYKSEFTRVDEECGYAWNYDWNADKNQMNVLIAAAKASGKDFIAEAFSNSPPYFMTESGCSSGNTNSSVDNLRKDSYNAFAAYMSDVIVHWAKEGVIDFQSTTPMNEPDTNYWGANSNKQEGCHFDPGRSQSEIIVAFAKELRAQIAASDNDNVKALENIIFSASDETSIDSAITNYGSLSNAAKNVVTRIDTHTYSGSKREELRKTAEEAGENLWMSEVDGAYTAGTDAGEMTAALGLAQRIMTDLKGLKSSAWILWNAIDMHSDSTTKTTLWPNSNNDFASMDDLYAAVDLNAGYWGIAYADHDNSKIAYTKKYDAFGQFSKYIKPGYAIIGSDGNTLAAYDPNEGKVVIVAINTDKTDQTWKFDLKSFATVGTNVTANRTSGKADKADYTTRTTTDGERWADVAASDDIKVNTTGKYFTATVKANSITTYTIDGITYDASTDDYGYDDAFLKELSLDGAAVTGSTPWKDSTVNTPDKVIDGNYSTFFDGVSNGYLTIDLGEAKDIVAVGYAPRSGFGGRCVNASFYGSTDNTTWTKLYTITNTPSAGSITVAALDDLAGSYRYIKYAVPEGDSSANCNIAEIKLYGTMSGISEKIAYYKGLTDGKTYSEKTKAAFDAAMAAAQALVDDGTTDRVKLRDAAYALEDAYNALVEVGEKSSFSGVDGTVMYDTEGNVIQAHGGQIQQIRYDYDYNGNGTFDDDEHTFWYWVGEDKTNDYRPCPGIRGYISKDLYNWKDMGNILKTATDWDEFTTDSYFTDLYGSAGVSKEEAKESGLWDIYADIWKGEYSDEGCVIERPKMLYNAKTKKYVIWFHADGQTPESTGGNYAKAKAGVAVSDSPFGPFKLQGSYLLNCDENADHGFDSEGGHVRDMNLFKDEDGTAYVLYSSDGNQTMHIAKLNDEYTNVAKKQGEAVEGVDFSRNFVDESREAPAMFKYNGKYYLMTSGCTGWYPNQASYAVADSPLGPFTTVGDPCTDNGSSTTYDTQSTCIFPVDAAKGKFIYMGDRWSNPDKGNALRDSRYVWLPIEFLPDNQMAIRRYTDWTLEELENKEAFAVTTELPTVVTSAAEVEEKMPQTLEITLASGTKETVDVTWDGFPTEERTLGMVTLTGTMSNGRVVTHKINVVDAKTIYFFDCAATEDAGYLTVLKQQLKNGLRNTAADQKYTSANKAGYTGILDTDFGIKTAGSDIWAHGYWAKSGKNITYAFKLEAGTYTVATGYQEWWSASRGIQVAVTDTKDNTLASKSFTLASSDTSLQKNVPFTIDEKEVVTVTISKTGSADPVLSWIAVMQDEKGASIEDRLLAAVAEGEALNKDLYTAKSYSIYASVLASAKELLAQDDITEADVNRMLKNLNDAKTVLELKRADTPNTNPSVPDNSSNAGNNNSNHTTVTPQTKSEPVIICDEEYDVTYGDKSFHLGAEVAAGNGTLTYSSSDDKVVSVAADGTVTINGVGICTITVTLAESTDYTAVSVPVTITVNPKTVSVKRVKALSGRKLKVQWKKDTSVTGYEVQCALNKTFKSGKKTVKVTKAGTTSATMKKLKKGKKYNVRVRAYKVVRVNGKSQKLYGEWSKVKTSSKVK</sequence>
<feature type="chain" id="PRO_5038907976" evidence="5">
    <location>
        <begin position="26"/>
        <end position="1732"/>
    </location>
</feature>
<dbReference type="RefSeq" id="WP_186866408.1">
    <property type="nucleotide sequence ID" value="NZ_JACOPH010000002.1"/>
</dbReference>
<feature type="signal peptide" evidence="5">
    <location>
        <begin position="1"/>
        <end position="25"/>
    </location>
</feature>
<dbReference type="PROSITE" id="PS50022">
    <property type="entry name" value="FA58C_3"/>
    <property type="match status" value="1"/>
</dbReference>
<dbReference type="PROSITE" id="PS50853">
    <property type="entry name" value="FN3"/>
    <property type="match status" value="1"/>
</dbReference>
<dbReference type="PANTHER" id="PTHR42767:SF1">
    <property type="entry name" value="ENDO-BETA-1,6-GALACTANASE-LIKE DOMAIN-CONTAINING PROTEIN"/>
    <property type="match status" value="1"/>
</dbReference>
<dbReference type="SUPFAM" id="SSF49265">
    <property type="entry name" value="Fibronectin type III"/>
    <property type="match status" value="1"/>
</dbReference>
<reference evidence="8" key="1">
    <citation type="submission" date="2020-08" db="EMBL/GenBank/DDBJ databases">
        <title>Genome public.</title>
        <authorList>
            <person name="Liu C."/>
            <person name="Sun Q."/>
        </authorList>
    </citation>
    <scope>NUCLEOTIDE SEQUENCE</scope>
    <source>
        <strain evidence="8">BX1005</strain>
    </source>
</reference>
<keyword evidence="5" id="KW-0732">Signal</keyword>
<dbReference type="Pfam" id="PF22633">
    <property type="entry name" value="F5_F8_type_C_2"/>
    <property type="match status" value="1"/>
</dbReference>
<dbReference type="Gene3D" id="2.60.40.1080">
    <property type="match status" value="1"/>
</dbReference>
<gene>
    <name evidence="8" type="ORF">H8S17_04510</name>
</gene>
<dbReference type="InterPro" id="IPR008964">
    <property type="entry name" value="Invasin/intimin_cell_adhesion"/>
</dbReference>
<dbReference type="Pfam" id="PF00041">
    <property type="entry name" value="fn3"/>
    <property type="match status" value="1"/>
</dbReference>
<dbReference type="InterPro" id="IPR023296">
    <property type="entry name" value="Glyco_hydro_beta-prop_sf"/>
</dbReference>
<evidence type="ECO:0000259" key="7">
    <source>
        <dbReference type="PROSITE" id="PS50853"/>
    </source>
</evidence>
<dbReference type="InterPro" id="IPR039743">
    <property type="entry name" value="6GAL/EXGAL"/>
</dbReference>
<dbReference type="SMART" id="SM00060">
    <property type="entry name" value="FN3"/>
    <property type="match status" value="1"/>
</dbReference>
<evidence type="ECO:0000256" key="4">
    <source>
        <dbReference type="SAM" id="MobiDB-lite"/>
    </source>
</evidence>
<accession>A0A923RSD3</accession>
<dbReference type="SUPFAM" id="SSF51445">
    <property type="entry name" value="(Trans)glycosidases"/>
    <property type="match status" value="1"/>
</dbReference>
<dbReference type="Gene3D" id="2.60.40.1180">
    <property type="entry name" value="Golgi alpha-mannosidase II"/>
    <property type="match status" value="1"/>
</dbReference>
<dbReference type="InterPro" id="IPR036116">
    <property type="entry name" value="FN3_sf"/>
</dbReference>
<dbReference type="CDD" id="cd18825">
    <property type="entry name" value="GH43_CtGH43-like"/>
    <property type="match status" value="1"/>
</dbReference>
<evidence type="ECO:0000256" key="3">
    <source>
        <dbReference type="ARBA" id="ARBA00023295"/>
    </source>
</evidence>
<dbReference type="SUPFAM" id="SSF49373">
    <property type="entry name" value="Invasin/intimin cell-adhesion fragments"/>
    <property type="match status" value="1"/>
</dbReference>
<feature type="compositionally biased region" description="Polar residues" evidence="4">
    <location>
        <begin position="1519"/>
        <end position="1528"/>
    </location>
</feature>
<name>A0A923RSD3_9FIRM</name>
<organism evidence="8 9">
    <name type="scientific">Roseburia zhanii</name>
    <dbReference type="NCBI Taxonomy" id="2763064"/>
    <lineage>
        <taxon>Bacteria</taxon>
        <taxon>Bacillati</taxon>
        <taxon>Bacillota</taxon>
        <taxon>Clostridia</taxon>
        <taxon>Lachnospirales</taxon>
        <taxon>Lachnospiraceae</taxon>
        <taxon>Roseburia</taxon>
    </lineage>
</organism>
<dbReference type="EMBL" id="JACOPH010000002">
    <property type="protein sequence ID" value="MBC5713483.1"/>
    <property type="molecule type" value="Genomic_DNA"/>
</dbReference>
<evidence type="ECO:0000256" key="1">
    <source>
        <dbReference type="ARBA" id="ARBA00009865"/>
    </source>
</evidence>
<keyword evidence="3" id="KW-0326">Glycosidase</keyword>
<dbReference type="InterPro" id="IPR017853">
    <property type="entry name" value="GH"/>
</dbReference>
<dbReference type="InterPro" id="IPR008979">
    <property type="entry name" value="Galactose-bd-like_sf"/>
</dbReference>
<feature type="domain" description="Fibronectin type-III" evidence="7">
    <location>
        <begin position="1631"/>
        <end position="1732"/>
    </location>
</feature>
<dbReference type="InterPro" id="IPR013780">
    <property type="entry name" value="Glyco_hydro_b"/>
</dbReference>
<feature type="compositionally biased region" description="Low complexity" evidence="4">
    <location>
        <begin position="1529"/>
        <end position="1539"/>
    </location>
</feature>
<comment type="caution">
    <text evidence="8">The sequence shown here is derived from an EMBL/GenBank/DDBJ whole genome shotgun (WGS) entry which is preliminary data.</text>
</comment>
<dbReference type="SUPFAM" id="SSF75005">
    <property type="entry name" value="Arabinanase/levansucrase/invertase"/>
    <property type="match status" value="1"/>
</dbReference>
<evidence type="ECO:0000313" key="8">
    <source>
        <dbReference type="EMBL" id="MBC5713483.1"/>
    </source>
</evidence>
<dbReference type="GO" id="GO:0005975">
    <property type="term" value="P:carbohydrate metabolic process"/>
    <property type="evidence" value="ECO:0007669"/>
    <property type="project" value="InterPro"/>
</dbReference>
<dbReference type="InterPro" id="IPR006710">
    <property type="entry name" value="Glyco_hydro_43"/>
</dbReference>
<dbReference type="InterPro" id="IPR003961">
    <property type="entry name" value="FN3_dom"/>
</dbReference>
<evidence type="ECO:0000313" key="9">
    <source>
        <dbReference type="Proteomes" id="UP000606720"/>
    </source>
</evidence>
<keyword evidence="2" id="KW-0378">Hydrolase</keyword>
<dbReference type="Gene3D" id="2.60.120.260">
    <property type="entry name" value="Galactose-binding domain-like"/>
    <property type="match status" value="1"/>
</dbReference>
<feature type="region of interest" description="Disordered" evidence="4">
    <location>
        <begin position="1515"/>
        <end position="1548"/>
    </location>
</feature>
<dbReference type="Pfam" id="PF04616">
    <property type="entry name" value="Glyco_hydro_43"/>
    <property type="match status" value="1"/>
</dbReference>
<proteinExistence type="inferred from homology"/>
<feature type="domain" description="F5/8 type C" evidence="6">
    <location>
        <begin position="594"/>
        <end position="742"/>
    </location>
</feature>
<dbReference type="Proteomes" id="UP000606720">
    <property type="component" value="Unassembled WGS sequence"/>
</dbReference>
<evidence type="ECO:0000256" key="5">
    <source>
        <dbReference type="SAM" id="SignalP"/>
    </source>
</evidence>
<keyword evidence="9" id="KW-1185">Reference proteome</keyword>
<dbReference type="Gene3D" id="1.20.1270.70">
    <property type="entry name" value="Designed single chain three-helix bundle"/>
    <property type="match status" value="1"/>
</dbReference>